<dbReference type="GO" id="GO:0005886">
    <property type="term" value="C:plasma membrane"/>
    <property type="evidence" value="ECO:0007669"/>
    <property type="project" value="UniProtKB-SubCell"/>
</dbReference>
<feature type="compositionally biased region" description="Low complexity" evidence="3">
    <location>
        <begin position="24"/>
        <end position="33"/>
    </location>
</feature>
<sequence>MSYFSRRAEREELINDPEVKQEEAGTAGPRAGPAAKCPTSLMILGTLCVLLVAGVIVLSVTLIVVMNQQEAKINDLRAKNEKLIEGNKNLTRWNQEKTAENNELMNEAQKLTEERDNLTWTMEVILTFDSFPVKDFCPNKKCQPCQNSWIQFQEKCYLFYKEAAPWKTWEQSRQFCQNKSADLVVVDDLQEQEFVSNHLEPYFSRFHGYWLGLRQVNNIWVWVDGHNDTLG</sequence>
<keyword evidence="4" id="KW-0812">Transmembrane</keyword>
<feature type="transmembrane region" description="Helical" evidence="4">
    <location>
        <begin position="41"/>
        <end position="66"/>
    </location>
</feature>
<reference evidence="6" key="1">
    <citation type="submission" date="2025-08" db="UniProtKB">
        <authorList>
            <consortium name="Ensembl"/>
        </authorList>
    </citation>
    <scope>IDENTIFICATION</scope>
</reference>
<dbReference type="InterPro" id="IPR016187">
    <property type="entry name" value="CTDL_fold"/>
</dbReference>
<protein>
    <recommendedName>
        <fullName evidence="5">C-type lectin domain-containing protein</fullName>
    </recommendedName>
</protein>
<dbReference type="Gene3D" id="3.10.100.10">
    <property type="entry name" value="Mannose-Binding Protein A, subunit A"/>
    <property type="match status" value="1"/>
</dbReference>
<evidence type="ECO:0000313" key="7">
    <source>
        <dbReference type="Proteomes" id="UP000264800"/>
    </source>
</evidence>
<dbReference type="Ensembl" id="ENSKMAT00000021918.1">
    <property type="protein sequence ID" value="ENSKMAP00000021638.1"/>
    <property type="gene ID" value="ENSKMAG00000016089.1"/>
</dbReference>
<accession>A0A3Q3AWY9</accession>
<keyword evidence="4" id="KW-1133">Transmembrane helix</keyword>
<dbReference type="PROSITE" id="PS50041">
    <property type="entry name" value="C_TYPE_LECTIN_2"/>
    <property type="match status" value="1"/>
</dbReference>
<keyword evidence="4" id="KW-0472">Membrane</keyword>
<dbReference type="PANTHER" id="PTHR45710">
    <property type="entry name" value="C-TYPE LECTIN DOMAIN-CONTAINING PROTEIN 180"/>
    <property type="match status" value="1"/>
</dbReference>
<feature type="coiled-coil region" evidence="2">
    <location>
        <begin position="66"/>
        <end position="121"/>
    </location>
</feature>
<dbReference type="OMA" id="MMIKQQE"/>
<evidence type="ECO:0000256" key="2">
    <source>
        <dbReference type="SAM" id="Coils"/>
    </source>
</evidence>
<comment type="subcellular location">
    <subcellularLocation>
        <location evidence="1">Cell membrane</location>
        <topology evidence="1">Single-pass type II membrane protein</topology>
    </subcellularLocation>
</comment>
<feature type="compositionally biased region" description="Basic and acidic residues" evidence="3">
    <location>
        <begin position="1"/>
        <end position="23"/>
    </location>
</feature>
<name>A0A3Q3AWY9_KRYMA</name>
<evidence type="ECO:0000256" key="3">
    <source>
        <dbReference type="SAM" id="MobiDB-lite"/>
    </source>
</evidence>
<dbReference type="Proteomes" id="UP000264800">
    <property type="component" value="Unplaced"/>
</dbReference>
<dbReference type="SMART" id="SM00034">
    <property type="entry name" value="CLECT"/>
    <property type="match status" value="1"/>
</dbReference>
<dbReference type="InterPro" id="IPR016186">
    <property type="entry name" value="C-type_lectin-like/link_sf"/>
</dbReference>
<dbReference type="PANTHER" id="PTHR45710:SF31">
    <property type="entry name" value="EARLY ACTIVATION ANTIGEN CD69"/>
    <property type="match status" value="1"/>
</dbReference>
<proteinExistence type="predicted"/>
<keyword evidence="7" id="KW-1185">Reference proteome</keyword>
<evidence type="ECO:0000313" key="6">
    <source>
        <dbReference type="Ensembl" id="ENSKMAP00000021638.1"/>
    </source>
</evidence>
<feature type="domain" description="C-type lectin" evidence="5">
    <location>
        <begin position="152"/>
        <end position="231"/>
    </location>
</feature>
<evidence type="ECO:0000259" key="5">
    <source>
        <dbReference type="PROSITE" id="PS50041"/>
    </source>
</evidence>
<dbReference type="InterPro" id="IPR001304">
    <property type="entry name" value="C-type_lectin-like"/>
</dbReference>
<reference evidence="6" key="2">
    <citation type="submission" date="2025-09" db="UniProtKB">
        <authorList>
            <consortium name="Ensembl"/>
        </authorList>
    </citation>
    <scope>IDENTIFICATION</scope>
</reference>
<evidence type="ECO:0000256" key="1">
    <source>
        <dbReference type="ARBA" id="ARBA00004401"/>
    </source>
</evidence>
<dbReference type="AlphaFoldDB" id="A0A3Q3AWY9"/>
<dbReference type="Pfam" id="PF00059">
    <property type="entry name" value="Lectin_C"/>
    <property type="match status" value="1"/>
</dbReference>
<dbReference type="SUPFAM" id="SSF56436">
    <property type="entry name" value="C-type lectin-like"/>
    <property type="match status" value="1"/>
</dbReference>
<dbReference type="GeneTree" id="ENSGT00940000167246"/>
<feature type="region of interest" description="Disordered" evidence="3">
    <location>
        <begin position="1"/>
        <end position="33"/>
    </location>
</feature>
<dbReference type="InterPro" id="IPR050828">
    <property type="entry name" value="C-type_lectin/matrix_domain"/>
</dbReference>
<evidence type="ECO:0000256" key="4">
    <source>
        <dbReference type="SAM" id="Phobius"/>
    </source>
</evidence>
<keyword evidence="2" id="KW-0175">Coiled coil</keyword>
<organism evidence="6 7">
    <name type="scientific">Kryptolebias marmoratus</name>
    <name type="common">Mangrove killifish</name>
    <name type="synonym">Rivulus marmoratus</name>
    <dbReference type="NCBI Taxonomy" id="37003"/>
    <lineage>
        <taxon>Eukaryota</taxon>
        <taxon>Metazoa</taxon>
        <taxon>Chordata</taxon>
        <taxon>Craniata</taxon>
        <taxon>Vertebrata</taxon>
        <taxon>Euteleostomi</taxon>
        <taxon>Actinopterygii</taxon>
        <taxon>Neopterygii</taxon>
        <taxon>Teleostei</taxon>
        <taxon>Neoteleostei</taxon>
        <taxon>Acanthomorphata</taxon>
        <taxon>Ovalentaria</taxon>
        <taxon>Atherinomorphae</taxon>
        <taxon>Cyprinodontiformes</taxon>
        <taxon>Rivulidae</taxon>
        <taxon>Kryptolebias</taxon>
    </lineage>
</organism>